<name>A0ABD1IRE3_9TELE</name>
<dbReference type="SMART" id="SM00078">
    <property type="entry name" value="IlGF"/>
    <property type="match status" value="1"/>
</dbReference>
<evidence type="ECO:0000256" key="4">
    <source>
        <dbReference type="ARBA" id="ARBA00011207"/>
    </source>
</evidence>
<dbReference type="EMBL" id="JBHFQA010000024">
    <property type="protein sequence ID" value="KAL2077561.1"/>
    <property type="molecule type" value="Genomic_DNA"/>
</dbReference>
<evidence type="ECO:0000256" key="9">
    <source>
        <dbReference type="ARBA" id="ARBA00023277"/>
    </source>
</evidence>
<keyword evidence="7" id="KW-0372">Hormone</keyword>
<organism evidence="12 13">
    <name type="scientific">Coilia grayii</name>
    <name type="common">Gray's grenadier anchovy</name>
    <dbReference type="NCBI Taxonomy" id="363190"/>
    <lineage>
        <taxon>Eukaryota</taxon>
        <taxon>Metazoa</taxon>
        <taxon>Chordata</taxon>
        <taxon>Craniata</taxon>
        <taxon>Vertebrata</taxon>
        <taxon>Euteleostomi</taxon>
        <taxon>Actinopterygii</taxon>
        <taxon>Neopterygii</taxon>
        <taxon>Teleostei</taxon>
        <taxon>Clupei</taxon>
        <taxon>Clupeiformes</taxon>
        <taxon>Clupeoidei</taxon>
        <taxon>Engraulidae</taxon>
        <taxon>Coilinae</taxon>
        <taxon>Coilia</taxon>
    </lineage>
</organism>
<evidence type="ECO:0000259" key="11">
    <source>
        <dbReference type="SMART" id="SM00078"/>
    </source>
</evidence>
<evidence type="ECO:0000256" key="10">
    <source>
        <dbReference type="SAM" id="SignalP"/>
    </source>
</evidence>
<dbReference type="InterPro" id="IPR016179">
    <property type="entry name" value="Insulin-like"/>
</dbReference>
<dbReference type="InterPro" id="IPR036438">
    <property type="entry name" value="Insulin-like_sf"/>
</dbReference>
<reference evidence="12 13" key="1">
    <citation type="submission" date="2024-09" db="EMBL/GenBank/DDBJ databases">
        <title>A chromosome-level genome assembly of Gray's grenadier anchovy, Coilia grayii.</title>
        <authorList>
            <person name="Fu Z."/>
        </authorList>
    </citation>
    <scope>NUCLEOTIDE SEQUENCE [LARGE SCALE GENOMIC DNA]</scope>
    <source>
        <strain evidence="12">G4</strain>
        <tissue evidence="12">Muscle</tissue>
    </source>
</reference>
<feature type="domain" description="Insulin-like" evidence="11">
    <location>
        <begin position="32"/>
        <end position="80"/>
    </location>
</feature>
<dbReference type="Pfam" id="PF00049">
    <property type="entry name" value="Insulin"/>
    <property type="match status" value="1"/>
</dbReference>
<keyword evidence="13" id="KW-1185">Reference proteome</keyword>
<feature type="signal peptide" evidence="10">
    <location>
        <begin position="1"/>
        <end position="27"/>
    </location>
</feature>
<protein>
    <recommendedName>
        <fullName evidence="11">Insulin-like domain-containing protein</fullName>
    </recommendedName>
</protein>
<proteinExistence type="inferred from homology"/>
<evidence type="ECO:0000313" key="12">
    <source>
        <dbReference type="EMBL" id="KAL2077561.1"/>
    </source>
</evidence>
<dbReference type="Proteomes" id="UP001591681">
    <property type="component" value="Unassembled WGS sequence"/>
</dbReference>
<comment type="caution">
    <text evidence="12">The sequence shown here is derived from an EMBL/GenBank/DDBJ whole genome shotgun (WGS) entry which is preliminary data.</text>
</comment>
<dbReference type="Gene3D" id="1.10.100.10">
    <property type="entry name" value="Insulin-like"/>
    <property type="match status" value="1"/>
</dbReference>
<evidence type="ECO:0000256" key="5">
    <source>
        <dbReference type="ARBA" id="ARBA00022525"/>
    </source>
</evidence>
<keyword evidence="9" id="KW-0119">Carbohydrate metabolism</keyword>
<keyword evidence="10" id="KW-0732">Signal</keyword>
<comment type="subcellular location">
    <subcellularLocation>
        <location evidence="2">Secreted</location>
    </subcellularLocation>
</comment>
<dbReference type="GO" id="GO:0006006">
    <property type="term" value="P:glucose metabolic process"/>
    <property type="evidence" value="ECO:0007669"/>
    <property type="project" value="UniProtKB-KW"/>
</dbReference>
<dbReference type="GO" id="GO:0005576">
    <property type="term" value="C:extracellular region"/>
    <property type="evidence" value="ECO:0007669"/>
    <property type="project" value="UniProtKB-SubCell"/>
</dbReference>
<accession>A0ABD1IRE3</accession>
<keyword evidence="6" id="KW-0313">Glucose metabolism</keyword>
<sequence length="81" mass="9458">MTHLVPAAPVVLLLLLLLSSRFPECLSRPAQRYLCGFYLVEALYLHLVNTHTEVRKRRRRGIVEQCCSKPCSIHHLQNYRE</sequence>
<comment type="function">
    <text evidence="1">Insulin decreases blood glucose concentration. It increases cell permeability to monosaccharides, amino acids and fatty acids. It accelerates glycolysis, the pentose phosphate cycle, and glycogen synthesis in liver.</text>
</comment>
<evidence type="ECO:0000256" key="7">
    <source>
        <dbReference type="ARBA" id="ARBA00022702"/>
    </source>
</evidence>
<gene>
    <name evidence="12" type="ORF">ACEWY4_027065</name>
</gene>
<feature type="chain" id="PRO_5044763259" description="Insulin-like domain-containing protein" evidence="10">
    <location>
        <begin position="28"/>
        <end position="81"/>
    </location>
</feature>
<comment type="similarity">
    <text evidence="3">Belongs to the insulin family.</text>
</comment>
<dbReference type="AlphaFoldDB" id="A0ABD1IRE3"/>
<evidence type="ECO:0000256" key="6">
    <source>
        <dbReference type="ARBA" id="ARBA00022526"/>
    </source>
</evidence>
<dbReference type="SUPFAM" id="SSF56994">
    <property type="entry name" value="Insulin-like"/>
    <property type="match status" value="1"/>
</dbReference>
<dbReference type="PANTHER" id="PTHR11454">
    <property type="entry name" value="INSULIN/INSULIN GROWTH FACTOR"/>
    <property type="match status" value="1"/>
</dbReference>
<dbReference type="GO" id="GO:0005179">
    <property type="term" value="F:hormone activity"/>
    <property type="evidence" value="ECO:0007669"/>
    <property type="project" value="UniProtKB-KW"/>
</dbReference>
<evidence type="ECO:0000256" key="3">
    <source>
        <dbReference type="ARBA" id="ARBA00009034"/>
    </source>
</evidence>
<keyword evidence="5" id="KW-0964">Secreted</keyword>
<dbReference type="PANTHER" id="PTHR11454:SF9">
    <property type="entry name" value="INSULIN"/>
    <property type="match status" value="1"/>
</dbReference>
<keyword evidence="8" id="KW-1015">Disulfide bond</keyword>
<comment type="subunit">
    <text evidence="4">Heterodimer of a B chain and an A chain linked by two disulfide bonds.</text>
</comment>
<dbReference type="InterPro" id="IPR004825">
    <property type="entry name" value="Insulin"/>
</dbReference>
<evidence type="ECO:0000256" key="1">
    <source>
        <dbReference type="ARBA" id="ARBA00002985"/>
    </source>
</evidence>
<evidence type="ECO:0000256" key="2">
    <source>
        <dbReference type="ARBA" id="ARBA00004613"/>
    </source>
</evidence>
<evidence type="ECO:0000313" key="13">
    <source>
        <dbReference type="Proteomes" id="UP001591681"/>
    </source>
</evidence>
<evidence type="ECO:0000256" key="8">
    <source>
        <dbReference type="ARBA" id="ARBA00023157"/>
    </source>
</evidence>